<sequence>MHRPPSSDARESGVARVVRVLQPNLFGVGRSSGFLYSQCDYWIHFLCARDSFTSSGNHRYLDLLCLRNCTSFGSKKEVTVSPTNVRIAVSKSILCLQWLQLRSKTNTRAIHLTPSWLFVEGFGLCVMVVGRYIKVSSSRPPHPTL</sequence>
<dbReference type="EMBL" id="PNBA02000005">
    <property type="protein sequence ID" value="KAG6424621.1"/>
    <property type="molecule type" value="Genomic_DNA"/>
</dbReference>
<protein>
    <submittedName>
        <fullName evidence="1">Uncharacterized protein</fullName>
    </submittedName>
</protein>
<dbReference type="Proteomes" id="UP000298416">
    <property type="component" value="Unassembled WGS sequence"/>
</dbReference>
<proteinExistence type="predicted"/>
<gene>
    <name evidence="1" type="ORF">SASPL_115039</name>
</gene>
<accession>A0A8X8Y7L2</accession>
<organism evidence="1">
    <name type="scientific">Salvia splendens</name>
    <name type="common">Scarlet sage</name>
    <dbReference type="NCBI Taxonomy" id="180675"/>
    <lineage>
        <taxon>Eukaryota</taxon>
        <taxon>Viridiplantae</taxon>
        <taxon>Streptophyta</taxon>
        <taxon>Embryophyta</taxon>
        <taxon>Tracheophyta</taxon>
        <taxon>Spermatophyta</taxon>
        <taxon>Magnoliopsida</taxon>
        <taxon>eudicotyledons</taxon>
        <taxon>Gunneridae</taxon>
        <taxon>Pentapetalae</taxon>
        <taxon>asterids</taxon>
        <taxon>lamiids</taxon>
        <taxon>Lamiales</taxon>
        <taxon>Lamiaceae</taxon>
        <taxon>Nepetoideae</taxon>
        <taxon>Mentheae</taxon>
        <taxon>Salviinae</taxon>
        <taxon>Salvia</taxon>
        <taxon>Salvia subgen. Calosphace</taxon>
        <taxon>core Calosphace</taxon>
    </lineage>
</organism>
<reference evidence="1" key="1">
    <citation type="submission" date="2018-01" db="EMBL/GenBank/DDBJ databases">
        <authorList>
            <person name="Mao J.F."/>
        </authorList>
    </citation>
    <scope>NUCLEOTIDE SEQUENCE</scope>
    <source>
        <strain evidence="1">Huo1</strain>
        <tissue evidence="1">Leaf</tissue>
    </source>
</reference>
<evidence type="ECO:0000313" key="2">
    <source>
        <dbReference type="Proteomes" id="UP000298416"/>
    </source>
</evidence>
<keyword evidence="2" id="KW-1185">Reference proteome</keyword>
<comment type="caution">
    <text evidence="1">The sequence shown here is derived from an EMBL/GenBank/DDBJ whole genome shotgun (WGS) entry which is preliminary data.</text>
</comment>
<dbReference type="AlphaFoldDB" id="A0A8X8Y7L2"/>
<name>A0A8X8Y7L2_SALSN</name>
<evidence type="ECO:0000313" key="1">
    <source>
        <dbReference type="EMBL" id="KAG6424621.1"/>
    </source>
</evidence>
<reference evidence="1" key="2">
    <citation type="submission" date="2020-08" db="EMBL/GenBank/DDBJ databases">
        <title>Plant Genome Project.</title>
        <authorList>
            <person name="Zhang R.-G."/>
        </authorList>
    </citation>
    <scope>NUCLEOTIDE SEQUENCE</scope>
    <source>
        <strain evidence="1">Huo1</strain>
        <tissue evidence="1">Leaf</tissue>
    </source>
</reference>